<evidence type="ECO:0000259" key="5">
    <source>
        <dbReference type="PROSITE" id="PS50206"/>
    </source>
</evidence>
<evidence type="ECO:0000313" key="7">
    <source>
        <dbReference type="Proteomes" id="UP000187209"/>
    </source>
</evidence>
<comment type="caution">
    <text evidence="6">The sequence shown here is derived from an EMBL/GenBank/DDBJ whole genome shotgun (WGS) entry which is preliminary data.</text>
</comment>
<evidence type="ECO:0000256" key="2">
    <source>
        <dbReference type="ARBA" id="ARBA00022737"/>
    </source>
</evidence>
<sequence length="353" mass="39929">MSSKLLILIIAFEVSLSQFSHSFSYSRGSCMADALSSFQSKDTHSKTDLCDDDDDSNNANTLNSTLLISTTSLRELLDSNVPVTLIDASYNIPGIEGDVIGEHFLKRIPGAKLFEADVIADRSTGYPHMMPSEEVFRMYMKKLRIKNDDNLIVVYDRIGMITSPRVWFTFKIFGKNNVKVLDGGLPKWLAEDHPIESGKYQIYQNEENEKDEDYIYKSDKSKVLSLEEVQKISDEIVKNQNSNWQILDARTADRHRGIAPEPRVGLRSGKIPGSINTFFMKLFRENRTLKSPKQLRKIYEESGVNFEDNVGVVNYCGSGMTACINIFALAVLGKDNAYLYDGSWLEWGEVIKV</sequence>
<dbReference type="AlphaFoldDB" id="A0A1R2BVQ9"/>
<dbReference type="PANTHER" id="PTHR11364:SF27">
    <property type="entry name" value="SULFURTRANSFERASE"/>
    <property type="match status" value="1"/>
</dbReference>
<keyword evidence="7" id="KW-1185">Reference proteome</keyword>
<dbReference type="Gene3D" id="3.40.250.10">
    <property type="entry name" value="Rhodanese-like domain"/>
    <property type="match status" value="2"/>
</dbReference>
<feature type="signal peptide" evidence="4">
    <location>
        <begin position="1"/>
        <end position="22"/>
    </location>
</feature>
<dbReference type="EMBL" id="MPUH01000408">
    <property type="protein sequence ID" value="OMJ80781.1"/>
    <property type="molecule type" value="Genomic_DNA"/>
</dbReference>
<dbReference type="Proteomes" id="UP000187209">
    <property type="component" value="Unassembled WGS sequence"/>
</dbReference>
<gene>
    <name evidence="6" type="ORF">SteCoe_18889</name>
</gene>
<dbReference type="CDD" id="cd01449">
    <property type="entry name" value="TST_Repeat_2"/>
    <property type="match status" value="1"/>
</dbReference>
<accession>A0A1R2BVQ9</accession>
<dbReference type="InterPro" id="IPR036873">
    <property type="entry name" value="Rhodanese-like_dom_sf"/>
</dbReference>
<organism evidence="6 7">
    <name type="scientific">Stentor coeruleus</name>
    <dbReference type="NCBI Taxonomy" id="5963"/>
    <lineage>
        <taxon>Eukaryota</taxon>
        <taxon>Sar</taxon>
        <taxon>Alveolata</taxon>
        <taxon>Ciliophora</taxon>
        <taxon>Postciliodesmatophora</taxon>
        <taxon>Heterotrichea</taxon>
        <taxon>Heterotrichida</taxon>
        <taxon>Stentoridae</taxon>
        <taxon>Stentor</taxon>
    </lineage>
</organism>
<reference evidence="6 7" key="1">
    <citation type="submission" date="2016-11" db="EMBL/GenBank/DDBJ databases">
        <title>The macronuclear genome of Stentor coeruleus: a giant cell with tiny introns.</title>
        <authorList>
            <person name="Slabodnick M."/>
            <person name="Ruby J.G."/>
            <person name="Reiff S.B."/>
            <person name="Swart E.C."/>
            <person name="Gosai S."/>
            <person name="Prabakaran S."/>
            <person name="Witkowska E."/>
            <person name="Larue G.E."/>
            <person name="Fisher S."/>
            <person name="Freeman R.M."/>
            <person name="Gunawardena J."/>
            <person name="Chu W."/>
            <person name="Stover N.A."/>
            <person name="Gregory B.D."/>
            <person name="Nowacki M."/>
            <person name="Derisi J."/>
            <person name="Roy S.W."/>
            <person name="Marshall W.F."/>
            <person name="Sood P."/>
        </authorList>
    </citation>
    <scope>NUCLEOTIDE SEQUENCE [LARGE SCALE GENOMIC DNA]</scope>
    <source>
        <strain evidence="6">WM001</strain>
    </source>
</reference>
<keyword evidence="4" id="KW-0732">Signal</keyword>
<dbReference type="InterPro" id="IPR001763">
    <property type="entry name" value="Rhodanese-like_dom"/>
</dbReference>
<name>A0A1R2BVQ9_9CILI</name>
<feature type="chain" id="PRO_5013204037" description="Sulfurtransferase" evidence="4">
    <location>
        <begin position="23"/>
        <end position="353"/>
    </location>
</feature>
<dbReference type="InterPro" id="IPR045078">
    <property type="entry name" value="TST/MPST-like"/>
</dbReference>
<dbReference type="PANTHER" id="PTHR11364">
    <property type="entry name" value="THIOSULFATE SULFERTANSFERASE"/>
    <property type="match status" value="1"/>
</dbReference>
<proteinExistence type="predicted"/>
<dbReference type="Pfam" id="PF00581">
    <property type="entry name" value="Rhodanese"/>
    <property type="match status" value="2"/>
</dbReference>
<feature type="domain" description="Rhodanese" evidence="5">
    <location>
        <begin position="107"/>
        <end position="197"/>
    </location>
</feature>
<dbReference type="GO" id="GO:0005739">
    <property type="term" value="C:mitochondrion"/>
    <property type="evidence" value="ECO:0007669"/>
    <property type="project" value="TreeGrafter"/>
</dbReference>
<dbReference type="GO" id="GO:0004792">
    <property type="term" value="F:thiosulfate-cyanide sulfurtransferase activity"/>
    <property type="evidence" value="ECO:0007669"/>
    <property type="project" value="InterPro"/>
</dbReference>
<evidence type="ECO:0000256" key="3">
    <source>
        <dbReference type="RuleBase" id="RU000507"/>
    </source>
</evidence>
<keyword evidence="1 3" id="KW-0808">Transferase</keyword>
<evidence type="ECO:0000256" key="1">
    <source>
        <dbReference type="ARBA" id="ARBA00022679"/>
    </source>
</evidence>
<dbReference type="CDD" id="cd01448">
    <property type="entry name" value="TST_Repeat_1"/>
    <property type="match status" value="1"/>
</dbReference>
<dbReference type="PROSITE" id="PS00683">
    <property type="entry name" value="RHODANESE_2"/>
    <property type="match status" value="1"/>
</dbReference>
<dbReference type="PROSITE" id="PS50206">
    <property type="entry name" value="RHODANESE_3"/>
    <property type="match status" value="2"/>
</dbReference>
<protein>
    <recommendedName>
        <fullName evidence="3">Sulfurtransferase</fullName>
    </recommendedName>
</protein>
<keyword evidence="2" id="KW-0677">Repeat</keyword>
<dbReference type="SUPFAM" id="SSF52821">
    <property type="entry name" value="Rhodanese/Cell cycle control phosphatase"/>
    <property type="match status" value="2"/>
</dbReference>
<evidence type="ECO:0000313" key="6">
    <source>
        <dbReference type="EMBL" id="OMJ80781.1"/>
    </source>
</evidence>
<dbReference type="SMART" id="SM00450">
    <property type="entry name" value="RHOD"/>
    <property type="match status" value="2"/>
</dbReference>
<dbReference type="OrthoDB" id="448293at2759"/>
<dbReference type="InterPro" id="IPR001307">
    <property type="entry name" value="Thiosulphate_STrfase_CS"/>
</dbReference>
<feature type="domain" description="Rhodanese" evidence="5">
    <location>
        <begin position="240"/>
        <end position="352"/>
    </location>
</feature>
<evidence type="ECO:0000256" key="4">
    <source>
        <dbReference type="SAM" id="SignalP"/>
    </source>
</evidence>